<evidence type="ECO:0000256" key="3">
    <source>
        <dbReference type="ARBA" id="ARBA00023157"/>
    </source>
</evidence>
<evidence type="ECO:0000259" key="7">
    <source>
        <dbReference type="SMART" id="SM00848"/>
    </source>
</evidence>
<dbReference type="Pfam" id="PF00112">
    <property type="entry name" value="Peptidase_C1"/>
    <property type="match status" value="1"/>
</dbReference>
<evidence type="ECO:0000256" key="2">
    <source>
        <dbReference type="ARBA" id="ARBA00023145"/>
    </source>
</evidence>
<accession>C3VEH9</accession>
<dbReference type="InterPro" id="IPR025661">
    <property type="entry name" value="Pept_asp_AS"/>
</dbReference>
<dbReference type="SMART" id="SM00848">
    <property type="entry name" value="Inhibitor_I29"/>
    <property type="match status" value="1"/>
</dbReference>
<dbReference type="PROSITE" id="PS00139">
    <property type="entry name" value="THIOL_PROTEASE_CYS"/>
    <property type="match status" value="1"/>
</dbReference>
<dbReference type="InterPro" id="IPR000169">
    <property type="entry name" value="Pept_cys_AS"/>
</dbReference>
<feature type="domain" description="Peptidase C1A papain C-terminal" evidence="6">
    <location>
        <begin position="244"/>
        <end position="452"/>
    </location>
</feature>
<evidence type="ECO:0000256" key="5">
    <source>
        <dbReference type="SAM" id="Phobius"/>
    </source>
</evidence>
<dbReference type="SMART" id="SM00645">
    <property type="entry name" value="Pept_C1"/>
    <property type="match status" value="1"/>
</dbReference>
<dbReference type="SMR" id="C3VEH9"/>
<dbReference type="PROSITE" id="PS00640">
    <property type="entry name" value="THIOL_PROTEASE_ASN"/>
    <property type="match status" value="1"/>
</dbReference>
<dbReference type="PROSITE" id="PS00639">
    <property type="entry name" value="THIOL_PROTEASE_HIS"/>
    <property type="match status" value="1"/>
</dbReference>
<dbReference type="InterPro" id="IPR013128">
    <property type="entry name" value="Peptidase_C1A"/>
</dbReference>
<dbReference type="PANTHER" id="PTHR12411">
    <property type="entry name" value="CYSTEINE PROTEASE FAMILY C1-RELATED"/>
    <property type="match status" value="1"/>
</dbReference>
<organism evidence="8">
    <name type="scientific">Babesia bigemina</name>
    <dbReference type="NCBI Taxonomy" id="5866"/>
    <lineage>
        <taxon>Eukaryota</taxon>
        <taxon>Sar</taxon>
        <taxon>Alveolata</taxon>
        <taxon>Apicomplexa</taxon>
        <taxon>Aconoidasida</taxon>
        <taxon>Piroplasmida</taxon>
        <taxon>Babesiidae</taxon>
        <taxon>Babesia</taxon>
    </lineage>
</organism>
<keyword evidence="5" id="KW-0472">Membrane</keyword>
<dbReference type="InterPro" id="IPR013201">
    <property type="entry name" value="Prot_inhib_I29"/>
</dbReference>
<evidence type="ECO:0000256" key="1">
    <source>
        <dbReference type="ARBA" id="ARBA00008455"/>
    </source>
</evidence>
<dbReference type="SUPFAM" id="SSF54001">
    <property type="entry name" value="Cysteine proteinases"/>
    <property type="match status" value="1"/>
</dbReference>
<dbReference type="Gene3D" id="3.90.70.10">
    <property type="entry name" value="Cysteine proteinases"/>
    <property type="match status" value="1"/>
</dbReference>
<dbReference type="CDD" id="cd02248">
    <property type="entry name" value="Peptidase_C1A"/>
    <property type="match status" value="1"/>
</dbReference>
<name>C3VEH9_BABBI</name>
<keyword evidence="5" id="KW-1133">Transmembrane helix</keyword>
<dbReference type="VEuPathDB" id="PiroplasmaDB:BBBOND_0400360"/>
<feature type="transmembrane region" description="Helical" evidence="5">
    <location>
        <begin position="42"/>
        <end position="64"/>
    </location>
</feature>
<dbReference type="InterPro" id="IPR039417">
    <property type="entry name" value="Peptidase_C1A_papain-like"/>
</dbReference>
<protein>
    <submittedName>
        <fullName evidence="8">Babesipain-1</fullName>
    </submittedName>
</protein>
<reference evidence="8" key="1">
    <citation type="journal article" date="2011" name="Exp. Parasitol.">
        <title>Identification of papain-like cysteine proteases from the bovine piroplasm Babesia bigemina and evolutionary relationship of piroplasms C1 family of cysteine proteases.</title>
        <authorList>
            <person name="Martins T.M."/>
            <person name="do Rosario V.E."/>
            <person name="Domingos A."/>
        </authorList>
    </citation>
    <scope>NUCLEOTIDE SEQUENCE</scope>
</reference>
<sequence>MSGTRSYMSNDDHHYICSDEVDRDTALIGTARRRRTCTGNKIAICVLSLAAIGAITTGIVLLIVRSTKDPEPPKLMEPRKFVEPRKEMYEEPTPPHGGCLTSSDLLEELNEFYKLGGISSYNDEELCRFVHFKRLEKRYNRRYTDVAARHAGFLNFRRNMAIVEEHKKKANATYTKGPNHFFDMDVKELASKLLHPIDVGQNFQEYGSLGEVIVTKDNQETYSLLKGHTDDPYAVDVGSKVSFENVNWRTPGAVSPVKDQGHCGSCWAFAAIGAVESLFRMEKHQYLTFSEQELVSCDLQSSGCGGGFSDFALEYIKKNGVTSSEDWNYEASNGECSAHHGIRYYIKDYVSARGANVASTLLVRAPTVVYVAFTEDLFHYSGGVYNGECPEEQLNHAVLLVGEGYDATVKKRYWLIKNSWGSDWGEDGFIRLERTDKGYDKCGVLSFGFIPTGAVLAH</sequence>
<dbReference type="Pfam" id="PF08246">
    <property type="entry name" value="Inhibitor_I29"/>
    <property type="match status" value="1"/>
</dbReference>
<keyword evidence="2" id="KW-0865">Zymogen</keyword>
<dbReference type="GO" id="GO:0006508">
    <property type="term" value="P:proteolysis"/>
    <property type="evidence" value="ECO:0007669"/>
    <property type="project" value="InterPro"/>
</dbReference>
<comment type="similarity">
    <text evidence="1">Belongs to the peptidase C1 family.</text>
</comment>
<keyword evidence="3" id="KW-1015">Disulfide bond</keyword>
<evidence type="ECO:0000259" key="6">
    <source>
        <dbReference type="SMART" id="SM00645"/>
    </source>
</evidence>
<keyword evidence="4" id="KW-0325">Glycoprotein</keyword>
<evidence type="ECO:0000256" key="4">
    <source>
        <dbReference type="ARBA" id="ARBA00023180"/>
    </source>
</evidence>
<dbReference type="AlphaFoldDB" id="C3VEH9"/>
<feature type="domain" description="Cathepsin propeptide inhibitor" evidence="7">
    <location>
        <begin position="132"/>
        <end position="189"/>
    </location>
</feature>
<keyword evidence="5" id="KW-0812">Transmembrane</keyword>
<dbReference type="InterPro" id="IPR000668">
    <property type="entry name" value="Peptidase_C1A_C"/>
</dbReference>
<dbReference type="GO" id="GO:0008234">
    <property type="term" value="F:cysteine-type peptidase activity"/>
    <property type="evidence" value="ECO:0007669"/>
    <property type="project" value="InterPro"/>
</dbReference>
<evidence type="ECO:0000313" key="8">
    <source>
        <dbReference type="EMBL" id="ACO94081.1"/>
    </source>
</evidence>
<dbReference type="InterPro" id="IPR038765">
    <property type="entry name" value="Papain-like_cys_pep_sf"/>
</dbReference>
<dbReference type="EMBL" id="FJ859910">
    <property type="protein sequence ID" value="ACO94081.1"/>
    <property type="molecule type" value="Genomic_DNA"/>
</dbReference>
<proteinExistence type="inferred from homology"/>
<dbReference type="InterPro" id="IPR025660">
    <property type="entry name" value="Pept_his_AS"/>
</dbReference>
<dbReference type="PRINTS" id="PR00705">
    <property type="entry name" value="PAPAIN"/>
</dbReference>